<dbReference type="Pfam" id="PF05781">
    <property type="entry name" value="MRVI1"/>
    <property type="match status" value="1"/>
</dbReference>
<dbReference type="InterPro" id="IPR008677">
    <property type="entry name" value="MRVI1"/>
</dbReference>
<evidence type="ECO:0000256" key="1">
    <source>
        <dbReference type="ARBA" id="ARBA00004167"/>
    </source>
</evidence>
<evidence type="ECO:0000256" key="4">
    <source>
        <dbReference type="ARBA" id="ARBA00022692"/>
    </source>
</evidence>
<evidence type="ECO:0000256" key="7">
    <source>
        <dbReference type="ARBA" id="ARBA00023136"/>
    </source>
</evidence>
<dbReference type="AlphaFoldDB" id="A0A7R9QHZ0"/>
<keyword evidence="3" id="KW-0963">Cytoplasm</keyword>
<accession>A0A7R9QHZ0</accession>
<dbReference type="EMBL" id="OC887236">
    <property type="protein sequence ID" value="CAD7644895.1"/>
    <property type="molecule type" value="Genomic_DNA"/>
</dbReference>
<keyword evidence="6" id="KW-0175">Coiled coil</keyword>
<dbReference type="EMBL" id="CAJPIZ010032661">
    <property type="protein sequence ID" value="CAG2120308.1"/>
    <property type="molecule type" value="Genomic_DNA"/>
</dbReference>
<gene>
    <name evidence="9" type="ORF">OSB1V03_LOCUS20255</name>
</gene>
<feature type="compositionally biased region" description="Polar residues" evidence="8">
    <location>
        <begin position="191"/>
        <end position="213"/>
    </location>
</feature>
<dbReference type="Proteomes" id="UP000759131">
    <property type="component" value="Unassembled WGS sequence"/>
</dbReference>
<proteinExistence type="predicted"/>
<keyword evidence="5" id="KW-1133">Transmembrane helix</keyword>
<sequence length="232" mass="25925">MNSRTEGVKELLTKIETQVDVVAQTNAKISSRSELYGAVKQEERMSGAFDVILIHSQNLKKESEKCRKELEKTKQLLNSMGTKKLEFESDSDNESVPLRRSIRSISTTIVPKTNLIRVRRASVSSIVPNSEKQRKTMQPKYVAPKPSYLANRSRRCSMPATSAIFRSRSGVDIETSFLEITAEEKGGSESDCGSSLVNPDSDNEQTEQISQPLSRRKSSLNEINIASINCEH</sequence>
<evidence type="ECO:0000256" key="8">
    <source>
        <dbReference type="SAM" id="MobiDB-lite"/>
    </source>
</evidence>
<dbReference type="OrthoDB" id="10062605at2759"/>
<dbReference type="GO" id="GO:0016020">
    <property type="term" value="C:membrane"/>
    <property type="evidence" value="ECO:0007669"/>
    <property type="project" value="UniProtKB-SubCell"/>
</dbReference>
<evidence type="ECO:0000256" key="3">
    <source>
        <dbReference type="ARBA" id="ARBA00022490"/>
    </source>
</evidence>
<dbReference type="GO" id="GO:0005737">
    <property type="term" value="C:cytoplasm"/>
    <property type="evidence" value="ECO:0007669"/>
    <property type="project" value="UniProtKB-SubCell"/>
</dbReference>
<dbReference type="PANTHER" id="PTHR15352">
    <property type="entry name" value="LYMPHOID-RESTRICTED MEMBRANE PROTEIN, JAW1"/>
    <property type="match status" value="1"/>
</dbReference>
<keyword evidence="10" id="KW-1185">Reference proteome</keyword>
<evidence type="ECO:0000313" key="9">
    <source>
        <dbReference type="EMBL" id="CAD7644895.1"/>
    </source>
</evidence>
<evidence type="ECO:0000256" key="6">
    <source>
        <dbReference type="ARBA" id="ARBA00023054"/>
    </source>
</evidence>
<comment type="subcellular location">
    <subcellularLocation>
        <location evidence="2">Cytoplasm</location>
    </subcellularLocation>
    <subcellularLocation>
        <location evidence="1">Membrane</location>
        <topology evidence="1">Single-pass membrane protein</topology>
    </subcellularLocation>
</comment>
<organism evidence="9">
    <name type="scientific">Medioppia subpectinata</name>
    <dbReference type="NCBI Taxonomy" id="1979941"/>
    <lineage>
        <taxon>Eukaryota</taxon>
        <taxon>Metazoa</taxon>
        <taxon>Ecdysozoa</taxon>
        <taxon>Arthropoda</taxon>
        <taxon>Chelicerata</taxon>
        <taxon>Arachnida</taxon>
        <taxon>Acari</taxon>
        <taxon>Acariformes</taxon>
        <taxon>Sarcoptiformes</taxon>
        <taxon>Oribatida</taxon>
        <taxon>Brachypylina</taxon>
        <taxon>Oppioidea</taxon>
        <taxon>Oppiidae</taxon>
        <taxon>Medioppia</taxon>
    </lineage>
</organism>
<dbReference type="PANTHER" id="PTHR15352:SF1">
    <property type="entry name" value="KASH5-LIKE COILED-COIL DOMAIN-CONTAINING PROTEIN"/>
    <property type="match status" value="1"/>
</dbReference>
<reference evidence="9" key="1">
    <citation type="submission" date="2020-11" db="EMBL/GenBank/DDBJ databases">
        <authorList>
            <person name="Tran Van P."/>
        </authorList>
    </citation>
    <scope>NUCLEOTIDE SEQUENCE</scope>
</reference>
<evidence type="ECO:0000313" key="10">
    <source>
        <dbReference type="Proteomes" id="UP000759131"/>
    </source>
</evidence>
<name>A0A7R9QHZ0_9ACAR</name>
<keyword evidence="4" id="KW-0812">Transmembrane</keyword>
<feature type="non-terminal residue" evidence="9">
    <location>
        <position position="232"/>
    </location>
</feature>
<evidence type="ECO:0000256" key="2">
    <source>
        <dbReference type="ARBA" id="ARBA00004496"/>
    </source>
</evidence>
<feature type="region of interest" description="Disordered" evidence="8">
    <location>
        <begin position="182"/>
        <end position="218"/>
    </location>
</feature>
<evidence type="ECO:0000256" key="5">
    <source>
        <dbReference type="ARBA" id="ARBA00022989"/>
    </source>
</evidence>
<protein>
    <submittedName>
        <fullName evidence="9">Uncharacterized protein</fullName>
    </submittedName>
</protein>
<keyword evidence="7" id="KW-0472">Membrane</keyword>